<name>A0ABX7DQJ2_9FLAO</name>
<dbReference type="EMBL" id="CP068439">
    <property type="protein sequence ID" value="QQX76400.1"/>
    <property type="molecule type" value="Genomic_DNA"/>
</dbReference>
<keyword evidence="2" id="KW-1185">Reference proteome</keyword>
<accession>A0ABX7DQJ2</accession>
<dbReference type="RefSeq" id="WP_202336204.1">
    <property type="nucleotide sequence ID" value="NZ_CP068439.1"/>
</dbReference>
<organism evidence="1 2">
    <name type="scientific">Aequorivita iocasae</name>
    <dbReference type="NCBI Taxonomy" id="2803865"/>
    <lineage>
        <taxon>Bacteria</taxon>
        <taxon>Pseudomonadati</taxon>
        <taxon>Bacteroidota</taxon>
        <taxon>Flavobacteriia</taxon>
        <taxon>Flavobacteriales</taxon>
        <taxon>Flavobacteriaceae</taxon>
        <taxon>Aequorivita</taxon>
    </lineage>
</organism>
<evidence type="ECO:0000313" key="2">
    <source>
        <dbReference type="Proteomes" id="UP000629420"/>
    </source>
</evidence>
<protein>
    <submittedName>
        <fullName evidence="1">Uncharacterized protein</fullName>
    </submittedName>
</protein>
<evidence type="ECO:0000313" key="1">
    <source>
        <dbReference type="EMBL" id="QQX76400.1"/>
    </source>
</evidence>
<dbReference type="Proteomes" id="UP000629420">
    <property type="component" value="Chromosome"/>
</dbReference>
<gene>
    <name evidence="1" type="ORF">JK629_13900</name>
</gene>
<proteinExistence type="predicted"/>
<reference evidence="1 2" key="1">
    <citation type="submission" date="2021-01" db="EMBL/GenBank/DDBJ databases">
        <title>Aequorivita sp. strain KX20305, a bacterium isolated from the sediment collected at a cold seep field in South China Sea.</title>
        <authorList>
            <person name="Zhang H."/>
            <person name="Li C."/>
        </authorList>
    </citation>
    <scope>NUCLEOTIDE SEQUENCE [LARGE SCALE GENOMIC DNA]</scope>
    <source>
        <strain evidence="1 2">KX20305</strain>
    </source>
</reference>
<sequence length="94" mass="10583">MQLRYIPVWRVQWCAMAVHGVQECARVCNGVQSRYILGRGVKADAMVVHFNPLVLIAGRGEPWSAIGFDCVQFQSIPFNYLDNSYLPITLAVIN</sequence>